<keyword evidence="8" id="KW-0175">Coiled coil</keyword>
<dbReference type="InterPro" id="IPR004176">
    <property type="entry name" value="Clp_R_N"/>
</dbReference>
<keyword evidence="4 7" id="KW-0067">ATP-binding</keyword>
<dbReference type="InterPro" id="IPR003593">
    <property type="entry name" value="AAA+_ATPase"/>
</dbReference>
<dbReference type="CDD" id="cd19499">
    <property type="entry name" value="RecA-like_ClpB_Hsp104-like"/>
    <property type="match status" value="1"/>
</dbReference>
<dbReference type="InterPro" id="IPR019489">
    <property type="entry name" value="Clp_ATPase_C"/>
</dbReference>
<dbReference type="PROSITE" id="PS00870">
    <property type="entry name" value="CLPAB_1"/>
    <property type="match status" value="1"/>
</dbReference>
<dbReference type="InterPro" id="IPR028299">
    <property type="entry name" value="ClpA/B_CS2"/>
</dbReference>
<gene>
    <name evidence="10" type="ORF">ALAG00032_LOCUS3537</name>
</gene>
<dbReference type="FunFam" id="3.40.50.300:FF:000025">
    <property type="entry name" value="ATP-dependent Clp protease subunit"/>
    <property type="match status" value="1"/>
</dbReference>
<accession>A0A7S3JRR7</accession>
<evidence type="ECO:0000259" key="9">
    <source>
        <dbReference type="PROSITE" id="PS51903"/>
    </source>
</evidence>
<evidence type="ECO:0000256" key="6">
    <source>
        <dbReference type="PROSITE-ProRule" id="PRU01251"/>
    </source>
</evidence>
<dbReference type="PRINTS" id="PR00300">
    <property type="entry name" value="CLPPROTEASEA"/>
</dbReference>
<protein>
    <recommendedName>
        <fullName evidence="9">Clp R domain-containing protein</fullName>
    </recommendedName>
</protein>
<dbReference type="InterPro" id="IPR003959">
    <property type="entry name" value="ATPase_AAA_core"/>
</dbReference>
<dbReference type="SMART" id="SM00382">
    <property type="entry name" value="AAA"/>
    <property type="match status" value="2"/>
</dbReference>
<dbReference type="PROSITE" id="PS51903">
    <property type="entry name" value="CLP_R"/>
    <property type="match status" value="1"/>
</dbReference>
<dbReference type="InterPro" id="IPR041546">
    <property type="entry name" value="ClpA/ClpB_AAA_lid"/>
</dbReference>
<dbReference type="EMBL" id="HBIJ01005032">
    <property type="protein sequence ID" value="CAE0362796.1"/>
    <property type="molecule type" value="Transcribed_RNA"/>
</dbReference>
<dbReference type="Pfam" id="PF07724">
    <property type="entry name" value="AAA_2"/>
    <property type="match status" value="1"/>
</dbReference>
<dbReference type="InterPro" id="IPR001270">
    <property type="entry name" value="ClpA/B"/>
</dbReference>
<dbReference type="GO" id="GO:0034605">
    <property type="term" value="P:cellular response to heat"/>
    <property type="evidence" value="ECO:0007669"/>
    <property type="project" value="TreeGrafter"/>
</dbReference>
<dbReference type="PROSITE" id="PS00871">
    <property type="entry name" value="CLPAB_2"/>
    <property type="match status" value="1"/>
</dbReference>
<dbReference type="PANTHER" id="PTHR11638">
    <property type="entry name" value="ATP-DEPENDENT CLP PROTEASE"/>
    <property type="match status" value="1"/>
</dbReference>
<dbReference type="InterPro" id="IPR018368">
    <property type="entry name" value="ClpA/B_CS1"/>
</dbReference>
<dbReference type="Pfam" id="PF17871">
    <property type="entry name" value="AAA_lid_9"/>
    <property type="match status" value="1"/>
</dbReference>
<keyword evidence="5 7" id="KW-0143">Chaperone</keyword>
<dbReference type="Pfam" id="PF00004">
    <property type="entry name" value="AAA"/>
    <property type="match status" value="1"/>
</dbReference>
<dbReference type="SMART" id="SM01086">
    <property type="entry name" value="ClpB_D2-small"/>
    <property type="match status" value="1"/>
</dbReference>
<dbReference type="PANTHER" id="PTHR11638:SF18">
    <property type="entry name" value="HEAT SHOCK PROTEIN 104"/>
    <property type="match status" value="1"/>
</dbReference>
<dbReference type="InterPro" id="IPR027417">
    <property type="entry name" value="P-loop_NTPase"/>
</dbReference>
<keyword evidence="2 6" id="KW-0677">Repeat</keyword>
<dbReference type="Gene3D" id="1.10.8.60">
    <property type="match status" value="1"/>
</dbReference>
<reference evidence="10" key="1">
    <citation type="submission" date="2021-01" db="EMBL/GenBank/DDBJ databases">
        <authorList>
            <person name="Corre E."/>
            <person name="Pelletier E."/>
            <person name="Niang G."/>
            <person name="Scheremetjew M."/>
            <person name="Finn R."/>
            <person name="Kale V."/>
            <person name="Holt S."/>
            <person name="Cochrane G."/>
            <person name="Meng A."/>
            <person name="Brown T."/>
            <person name="Cohen L."/>
        </authorList>
    </citation>
    <scope>NUCLEOTIDE SEQUENCE</scope>
    <source>
        <strain evidence="10">CCMP1510</strain>
    </source>
</reference>
<evidence type="ECO:0000256" key="4">
    <source>
        <dbReference type="ARBA" id="ARBA00022840"/>
    </source>
</evidence>
<proteinExistence type="inferred from homology"/>
<dbReference type="Pfam" id="PF02861">
    <property type="entry name" value="Clp_N"/>
    <property type="match status" value="1"/>
</dbReference>
<dbReference type="GO" id="GO:0005524">
    <property type="term" value="F:ATP binding"/>
    <property type="evidence" value="ECO:0007669"/>
    <property type="project" value="UniProtKB-KW"/>
</dbReference>
<dbReference type="InterPro" id="IPR036628">
    <property type="entry name" value="Clp_N_dom_sf"/>
</dbReference>
<sequence length="877" mass="96818">MDKKFTNASLETIKKALDEAAKQNGHALCEPCHIALCLLENDYGTRILNRANIQESNGLKKDVEERIKKLPKQSPPPLSASLSAASQRLLDRAQRDSKQQGDSFIAQDHLFLALYGEQDVAKILKHHGLDSTSAKKAVDMLRGGKKVESETAEENFDALEKYGIDMIKLAAEGKLDPVIGRDEEIRRVIQILSRRTKNNPVICGPPGVGKTALVEGLAQRIVENDCPQSMRGIGLRTLDMSSLISGAKYRGEFEERLKAVMKEVVESPLPGIILFIDEVHLVLGAGRTDGAMDAANILKPLLARGQLRVIGATTDDEYRKYIEADAAFERRFQKVQVGEPSIEATVAILRGLRDRYESHHGVQILDSALVAAAQLSHRYISGRFLPDKAIDLIDEAASSRRVQLDSKPEELDALERKVAALEIEAISLKREKDEGSKRRLADVKLKIANLKEQLQPLEEQWNQERYRADELRDLQEKLDRLKLKAQVARRNQDFERAADLEYAAIPEVEERLAQLKANLAQQEAMEIDLEPTTGEESIKPLVTESVTPDHVSEVVSRWTGIPVQKLTQSERVRLLSLADRLKTRIVGQDESIAVIAAAILRSRAGLGRANQPLGAFLLCGSTGTGKTLMAKSLAAELFDDSKSALTRLDMSEYSEAHSVARLIGSPPGYVGFDQGGQLTEAVRKSPYVVLLLDEIEKAHPNVLKVLLQLLDEGRLTDSHGRTVDFTQCVVILTSNVGSQYLLAADLSSGTIDDKTKANVHAMLRAQFPPEFLNRLTTTIFNPLGRSHLRQVVFKAAGTLADRLKEHEIDFSISENACEAILDAAQDPQFGARPIERYVESEITTAISQMILAGKISKGRHILVGADPQNSALTYTVN</sequence>
<feature type="domain" description="Clp R" evidence="9">
    <location>
        <begin position="1"/>
        <end position="144"/>
    </location>
</feature>
<dbReference type="SUPFAM" id="SSF52540">
    <property type="entry name" value="P-loop containing nucleoside triphosphate hydrolases"/>
    <property type="match status" value="2"/>
</dbReference>
<evidence type="ECO:0000256" key="7">
    <source>
        <dbReference type="RuleBase" id="RU004432"/>
    </source>
</evidence>
<name>A0A7S3JRR7_9STRA</name>
<dbReference type="CDD" id="cd00009">
    <property type="entry name" value="AAA"/>
    <property type="match status" value="1"/>
</dbReference>
<dbReference type="GO" id="GO:0005737">
    <property type="term" value="C:cytoplasm"/>
    <property type="evidence" value="ECO:0007669"/>
    <property type="project" value="TreeGrafter"/>
</dbReference>
<dbReference type="InterPro" id="IPR050130">
    <property type="entry name" value="ClpA_ClpB"/>
</dbReference>
<organism evidence="10">
    <name type="scientific">Aureoumbra lagunensis</name>
    <dbReference type="NCBI Taxonomy" id="44058"/>
    <lineage>
        <taxon>Eukaryota</taxon>
        <taxon>Sar</taxon>
        <taxon>Stramenopiles</taxon>
        <taxon>Ochrophyta</taxon>
        <taxon>Pelagophyceae</taxon>
        <taxon>Pelagomonadales</taxon>
        <taxon>Aureoumbra</taxon>
    </lineage>
</organism>
<dbReference type="Gene3D" id="3.40.50.300">
    <property type="entry name" value="P-loop containing nucleotide triphosphate hydrolases"/>
    <property type="match status" value="3"/>
</dbReference>
<dbReference type="Gene3D" id="1.10.1780.10">
    <property type="entry name" value="Clp, N-terminal domain"/>
    <property type="match status" value="1"/>
</dbReference>
<keyword evidence="3 7" id="KW-0547">Nucleotide-binding</keyword>
<evidence type="ECO:0000256" key="1">
    <source>
        <dbReference type="ARBA" id="ARBA00008675"/>
    </source>
</evidence>
<dbReference type="FunFam" id="3.40.50.300:FF:000010">
    <property type="entry name" value="Chaperone clpB 1, putative"/>
    <property type="match status" value="1"/>
</dbReference>
<dbReference type="AlphaFoldDB" id="A0A7S3JRR7"/>
<evidence type="ECO:0000256" key="5">
    <source>
        <dbReference type="ARBA" id="ARBA00023186"/>
    </source>
</evidence>
<dbReference type="GO" id="GO:0016887">
    <property type="term" value="F:ATP hydrolysis activity"/>
    <property type="evidence" value="ECO:0007669"/>
    <property type="project" value="InterPro"/>
</dbReference>
<evidence type="ECO:0000313" key="10">
    <source>
        <dbReference type="EMBL" id="CAE0362796.1"/>
    </source>
</evidence>
<feature type="coiled-coil region" evidence="8">
    <location>
        <begin position="404"/>
        <end position="525"/>
    </location>
</feature>
<dbReference type="FunFam" id="3.40.50.300:FF:000120">
    <property type="entry name" value="ATP-dependent chaperone ClpB"/>
    <property type="match status" value="1"/>
</dbReference>
<comment type="similarity">
    <text evidence="1 7">Belongs to the ClpA/ClpB family.</text>
</comment>
<dbReference type="SUPFAM" id="SSF81923">
    <property type="entry name" value="Double Clp-N motif"/>
    <property type="match status" value="1"/>
</dbReference>
<evidence type="ECO:0000256" key="3">
    <source>
        <dbReference type="ARBA" id="ARBA00022741"/>
    </source>
</evidence>
<evidence type="ECO:0000256" key="2">
    <source>
        <dbReference type="ARBA" id="ARBA00022737"/>
    </source>
</evidence>
<dbReference type="Pfam" id="PF10431">
    <property type="entry name" value="ClpB_D2-small"/>
    <property type="match status" value="1"/>
</dbReference>
<evidence type="ECO:0000256" key="8">
    <source>
        <dbReference type="SAM" id="Coils"/>
    </source>
</evidence>